<dbReference type="EMBL" id="KZ155774">
    <property type="protein sequence ID" value="OUS48586.1"/>
    <property type="molecule type" value="Genomic_DNA"/>
</dbReference>
<gene>
    <name evidence="2" type="ORF">BE221DRAFT_69302</name>
</gene>
<reference evidence="2" key="1">
    <citation type="submission" date="2017-04" db="EMBL/GenBank/DDBJ databases">
        <title>Population genomics of picophytoplankton unveils novel chromosome hypervariability.</title>
        <authorList>
            <consortium name="DOE Joint Genome Institute"/>
            <person name="Blanc-Mathieu R."/>
            <person name="Krasovec M."/>
            <person name="Hebrard M."/>
            <person name="Yau S."/>
            <person name="Desgranges E."/>
            <person name="Martin J."/>
            <person name="Schackwitz W."/>
            <person name="Kuo A."/>
            <person name="Salin G."/>
            <person name="Donnadieu C."/>
            <person name="Desdevises Y."/>
            <person name="Sanchez-Ferandin S."/>
            <person name="Moreau H."/>
            <person name="Rivals E."/>
            <person name="Grigoriev I.V."/>
            <person name="Grimsley N."/>
            <person name="Eyre-Walker A."/>
            <person name="Piganeau G."/>
        </authorList>
    </citation>
    <scope>NUCLEOTIDE SEQUENCE [LARGE SCALE GENOMIC DNA]</scope>
    <source>
        <strain evidence="2">RCC 1115</strain>
    </source>
</reference>
<feature type="region of interest" description="Disordered" evidence="1">
    <location>
        <begin position="22"/>
        <end position="64"/>
    </location>
</feature>
<protein>
    <submittedName>
        <fullName evidence="2">Uncharacterized protein</fullName>
    </submittedName>
</protein>
<evidence type="ECO:0000313" key="2">
    <source>
        <dbReference type="EMBL" id="OUS48586.1"/>
    </source>
</evidence>
<dbReference type="Proteomes" id="UP000195557">
    <property type="component" value="Unassembled WGS sequence"/>
</dbReference>
<organism evidence="2">
    <name type="scientific">Ostreococcus tauri</name>
    <name type="common">Marine green alga</name>
    <dbReference type="NCBI Taxonomy" id="70448"/>
    <lineage>
        <taxon>Eukaryota</taxon>
        <taxon>Viridiplantae</taxon>
        <taxon>Chlorophyta</taxon>
        <taxon>Mamiellophyceae</taxon>
        <taxon>Mamiellales</taxon>
        <taxon>Bathycoccaceae</taxon>
        <taxon>Ostreococcus</taxon>
    </lineage>
</organism>
<feature type="compositionally biased region" description="Polar residues" evidence="1">
    <location>
        <begin position="33"/>
        <end position="46"/>
    </location>
</feature>
<accession>A0A1Y5IG94</accession>
<proteinExistence type="predicted"/>
<name>A0A1Y5IG94_OSTTA</name>
<dbReference type="AlphaFoldDB" id="A0A1Y5IG94"/>
<evidence type="ECO:0000256" key="1">
    <source>
        <dbReference type="SAM" id="MobiDB-lite"/>
    </source>
</evidence>
<sequence length="64" mass="6983">MFRHSTSATLTVFIRSFSLTPGDVAHRSKTSDTPRSARSRSDSPTSRILPASLPLARAVRSRSP</sequence>